<name>A0A419A6Z3_9RHOB</name>
<evidence type="ECO:0000313" key="2">
    <source>
        <dbReference type="Proteomes" id="UP000283587"/>
    </source>
</evidence>
<dbReference type="EMBL" id="QZEW01000038">
    <property type="protein sequence ID" value="RJL15814.1"/>
    <property type="molecule type" value="Genomic_DNA"/>
</dbReference>
<comment type="caution">
    <text evidence="1">The sequence shown here is derived from an EMBL/GenBank/DDBJ whole genome shotgun (WGS) entry which is preliminary data.</text>
</comment>
<accession>A0A419A6Z3</accession>
<dbReference type="Proteomes" id="UP000283587">
    <property type="component" value="Unassembled WGS sequence"/>
</dbReference>
<dbReference type="AlphaFoldDB" id="A0A419A6Z3"/>
<gene>
    <name evidence="1" type="ORF">D3P05_10530</name>
</gene>
<protein>
    <submittedName>
        <fullName evidence="1">Uncharacterized protein</fullName>
    </submittedName>
</protein>
<evidence type="ECO:0000313" key="1">
    <source>
        <dbReference type="EMBL" id="RJL15814.1"/>
    </source>
</evidence>
<reference evidence="2" key="1">
    <citation type="submission" date="2018-09" db="EMBL/GenBank/DDBJ databases">
        <title>Paracoccus onubensis nov. sp. a moderate halophilic bacterium isolated from Gruta de las Maravillas (Aracena, Spain).</title>
        <authorList>
            <person name="Jurado V."/>
            <person name="Gutierrez-Patricio S."/>
            <person name="Gonzalez-Pimentel J.L."/>
            <person name="Miller A.Z."/>
            <person name="Laiz L."/>
            <person name="Saiz-Jimenez C."/>
        </authorList>
    </citation>
    <scope>NUCLEOTIDE SEQUENCE [LARGE SCALE GENOMIC DNA]</scope>
    <source>
        <strain evidence="2">DSM 26381</strain>
    </source>
</reference>
<proteinExistence type="predicted"/>
<dbReference type="RefSeq" id="WP_119898123.1">
    <property type="nucleotide sequence ID" value="NZ_QNRC01000034.1"/>
</dbReference>
<sequence length="94" mass="10166">MRFTFTHSHAFPHGRVTVENDGADPPGCLVEFGDGMTVVGAWQQEGADYLLDIPARRTAKGTEISAQRWRLSRNGKGVWRSVRAGSIASPSAPA</sequence>
<organism evidence="1 2">
    <name type="scientific">Paracoccus siganidrum</name>
    <dbReference type="NCBI Taxonomy" id="1276757"/>
    <lineage>
        <taxon>Bacteria</taxon>
        <taxon>Pseudomonadati</taxon>
        <taxon>Pseudomonadota</taxon>
        <taxon>Alphaproteobacteria</taxon>
        <taxon>Rhodobacterales</taxon>
        <taxon>Paracoccaceae</taxon>
        <taxon>Paracoccus</taxon>
    </lineage>
</organism>
<keyword evidence="2" id="KW-1185">Reference proteome</keyword>
<dbReference type="OrthoDB" id="7778040at2"/>